<proteinExistence type="predicted"/>
<dbReference type="EMBL" id="CAJPVJ010040223">
    <property type="protein sequence ID" value="CAG2181820.1"/>
    <property type="molecule type" value="Genomic_DNA"/>
</dbReference>
<dbReference type="Gene3D" id="3.40.50.2300">
    <property type="match status" value="1"/>
</dbReference>
<feature type="non-terminal residue" evidence="1">
    <location>
        <position position="1"/>
    </location>
</feature>
<accession>A0A7R9MSV9</accession>
<evidence type="ECO:0000313" key="2">
    <source>
        <dbReference type="Proteomes" id="UP000728032"/>
    </source>
</evidence>
<name>A0A7R9MSV9_9ACAR</name>
<protein>
    <submittedName>
        <fullName evidence="1">Uncharacterized protein</fullName>
    </submittedName>
</protein>
<dbReference type="AlphaFoldDB" id="A0A7R9MSV9"/>
<reference evidence="1" key="1">
    <citation type="submission" date="2020-11" db="EMBL/GenBank/DDBJ databases">
        <authorList>
            <person name="Tran Van P."/>
        </authorList>
    </citation>
    <scope>NUCLEOTIDE SEQUENCE</scope>
</reference>
<evidence type="ECO:0000313" key="1">
    <source>
        <dbReference type="EMBL" id="CAD7664683.1"/>
    </source>
</evidence>
<sequence>DIKKLTKDVKKWIVVNLANLEDYEITHLIDTLKKYGQQIGMNINEPICRVKMSYQRGLLKEKLFDRAEEKYGFVNLFVFLGIESDECYYEMKKCGDIDIGPLNAFVSITS</sequence>
<keyword evidence="2" id="KW-1185">Reference proteome</keyword>
<gene>
    <name evidence="1" type="ORF">ONB1V03_LOCUS21241</name>
</gene>
<organism evidence="1">
    <name type="scientific">Oppiella nova</name>
    <dbReference type="NCBI Taxonomy" id="334625"/>
    <lineage>
        <taxon>Eukaryota</taxon>
        <taxon>Metazoa</taxon>
        <taxon>Ecdysozoa</taxon>
        <taxon>Arthropoda</taxon>
        <taxon>Chelicerata</taxon>
        <taxon>Arachnida</taxon>
        <taxon>Acari</taxon>
        <taxon>Acariformes</taxon>
        <taxon>Sarcoptiformes</taxon>
        <taxon>Oribatida</taxon>
        <taxon>Brachypylina</taxon>
        <taxon>Oppioidea</taxon>
        <taxon>Oppiidae</taxon>
        <taxon>Oppiella</taxon>
    </lineage>
</organism>
<feature type="non-terminal residue" evidence="1">
    <location>
        <position position="110"/>
    </location>
</feature>
<dbReference type="EMBL" id="OC955048">
    <property type="protein sequence ID" value="CAD7664683.1"/>
    <property type="molecule type" value="Genomic_DNA"/>
</dbReference>
<dbReference type="Proteomes" id="UP000728032">
    <property type="component" value="Unassembled WGS sequence"/>
</dbReference>